<gene>
    <name evidence="1" type="ORF">GII30_02575</name>
</gene>
<proteinExistence type="predicted"/>
<name>A0A857LI65_9ACTN</name>
<dbReference type="AlphaFoldDB" id="A0A857LI65"/>
<evidence type="ECO:0000313" key="1">
    <source>
        <dbReference type="EMBL" id="QHN38212.1"/>
    </source>
</evidence>
<dbReference type="RefSeq" id="WP_005185209.1">
    <property type="nucleotide sequence ID" value="NZ_CP045804.1"/>
</dbReference>
<accession>A0A857LI65</accession>
<dbReference type="EMBL" id="CP045810">
    <property type="protein sequence ID" value="QHN38212.1"/>
    <property type="molecule type" value="Genomic_DNA"/>
</dbReference>
<protein>
    <submittedName>
        <fullName evidence="1">Uncharacterized protein</fullName>
    </submittedName>
</protein>
<sequence length="62" mass="6379">MGKIGFKLVGYLVVAAIPFVIGWSIAGPVGVREGTQTQYERTVACLPAADQAALDGCLNGGQ</sequence>
<organism evidence="1">
    <name type="scientific">Gordonia amarae</name>
    <dbReference type="NCBI Taxonomy" id="36821"/>
    <lineage>
        <taxon>Bacteria</taxon>
        <taxon>Bacillati</taxon>
        <taxon>Actinomycetota</taxon>
        <taxon>Actinomycetes</taxon>
        <taxon>Mycobacteriales</taxon>
        <taxon>Gordoniaceae</taxon>
        <taxon>Gordonia</taxon>
    </lineage>
</organism>
<reference evidence="1" key="1">
    <citation type="journal article" date="2021" name="Nat. Microbiol.">
        <title>Cocultivation of an ultrasmall environmental parasitic bacterium with lytic ability against bacteria associated with wastewater foams.</title>
        <authorList>
            <person name="Batinovic S."/>
            <person name="Rose J.J.A."/>
            <person name="Ratcliffe J."/>
            <person name="Seviour R.J."/>
            <person name="Petrovski S."/>
        </authorList>
    </citation>
    <scope>NUCLEOTIDE SEQUENCE</scope>
    <source>
        <strain evidence="1">CON44</strain>
    </source>
</reference>